<evidence type="ECO:0000313" key="1">
    <source>
        <dbReference type="EMBL" id="KUJ56768.1"/>
    </source>
</evidence>
<dbReference type="EMBL" id="LMAI01000004">
    <property type="protein sequence ID" value="KUJ56768.1"/>
    <property type="molecule type" value="Genomic_DNA"/>
</dbReference>
<comment type="caution">
    <text evidence="1">The sequence shown here is derived from an EMBL/GenBank/DDBJ whole genome shotgun (WGS) entry which is preliminary data.</text>
</comment>
<dbReference type="Proteomes" id="UP000054388">
    <property type="component" value="Unassembled WGS sequence"/>
</dbReference>
<evidence type="ECO:0000313" key="2">
    <source>
        <dbReference type="Proteomes" id="UP000054388"/>
    </source>
</evidence>
<dbReference type="RefSeq" id="WP_059136670.1">
    <property type="nucleotide sequence ID" value="NZ_LMAI01000004.1"/>
</dbReference>
<organism evidence="1 2">
    <name type="scientific">Chryseobacterium aquaticum subsp. greenlandense</name>
    <dbReference type="NCBI Taxonomy" id="345663"/>
    <lineage>
        <taxon>Bacteria</taxon>
        <taxon>Pseudomonadati</taxon>
        <taxon>Bacteroidota</taxon>
        <taxon>Flavobacteriia</taxon>
        <taxon>Flavobacteriales</taxon>
        <taxon>Weeksellaceae</taxon>
        <taxon>Chryseobacterium group</taxon>
        <taxon>Chryseobacterium</taxon>
    </lineage>
</organism>
<proteinExistence type="predicted"/>
<dbReference type="Gene3D" id="1.20.120.1550">
    <property type="entry name" value="Protein of unknown function DUF5063"/>
    <property type="match status" value="1"/>
</dbReference>
<dbReference type="AlphaFoldDB" id="A0A101CIB6"/>
<name>A0A101CIB6_9FLAO</name>
<protein>
    <recommendedName>
        <fullName evidence="3">DUF5063 domain-containing protein</fullName>
    </recommendedName>
</protein>
<evidence type="ECO:0008006" key="3">
    <source>
        <dbReference type="Google" id="ProtNLM"/>
    </source>
</evidence>
<gene>
    <name evidence="1" type="ORF">AR686_09445</name>
</gene>
<accession>A0A101CIB6</accession>
<dbReference type="InterPro" id="IPR038312">
    <property type="entry name" value="DUF5063_sf"/>
</dbReference>
<reference evidence="1 2" key="1">
    <citation type="submission" date="2015-10" db="EMBL/GenBank/DDBJ databases">
        <title>Genome sequence of Chryseobacterium greenlandense.</title>
        <authorList>
            <person name="Newman J."/>
            <person name="Fischer K."/>
            <person name="Miller J."/>
        </authorList>
    </citation>
    <scope>NUCLEOTIDE SEQUENCE [LARGE SCALE GENOMIC DNA]</scope>
    <source>
        <strain evidence="1 2">UMB34</strain>
    </source>
</reference>
<sequence>MTKQLIRTINQIVKFGIEQNIEISKDERNLVLEKSLISIYSLYFEIQYEYDNTDFEEYDDIKYVNIRKNIESNFPDFGYYTIAFDLMDINNKDNMAIGDAIHDLSDIILDLLQIKWRMENNSQNNGLWYFEVIFSGHTQQHIIDLLKYLKQQK</sequence>